<dbReference type="GO" id="GO:0003899">
    <property type="term" value="F:DNA-directed RNA polymerase activity"/>
    <property type="evidence" value="ECO:0007669"/>
    <property type="project" value="InterPro"/>
</dbReference>
<dbReference type="Gene3D" id="3.90.580.10">
    <property type="entry name" value="Zinc finger, CHC2-type domain"/>
    <property type="match status" value="1"/>
</dbReference>
<protein>
    <submittedName>
        <fullName evidence="5">Putative DNA primase</fullName>
    </submittedName>
</protein>
<dbReference type="InterPro" id="IPR034154">
    <property type="entry name" value="TOPRIM_DnaG/twinkle"/>
</dbReference>
<feature type="domain" description="Zinc finger CHC2-type" evidence="4">
    <location>
        <begin position="24"/>
        <end position="74"/>
    </location>
</feature>
<dbReference type="Gene3D" id="3.40.1360.10">
    <property type="match status" value="1"/>
</dbReference>
<keyword evidence="3" id="KW-0862">Zinc</keyword>
<dbReference type="CDD" id="cd01029">
    <property type="entry name" value="TOPRIM_primases"/>
    <property type="match status" value="1"/>
</dbReference>
<evidence type="ECO:0000256" key="2">
    <source>
        <dbReference type="ARBA" id="ARBA00022771"/>
    </source>
</evidence>
<accession>A0A2S0CST9</accession>
<dbReference type="InterPro" id="IPR036977">
    <property type="entry name" value="DNA_primase_Znf_CHC2"/>
</dbReference>
<proteinExistence type="predicted"/>
<sequence>MFLDIFIQELGDSKPAGNETRFNCPFCGNTKYKLYVENRRGLWQCKRCGEDGNPVSFVMKYYGVDFAEAAEILEMYDYDVKAQRKQNATIAQYGADLSESERLLLYIQRRGAPLEEEQPKIRYTFPRPPTNCKTLINNFNNPEAYPFFMYLHGRGITLEQIKEHNISYVTRGEVELVDGRKLILVNHVVFFTFDEKRKPLYWNTRSIEQSPSIKSFNAPAKETEYSKKNVIFNLNNARKCKRIVISEGVFDALTIGQEGVATFGKKITAEQVDLLLEKTKVYVPIYLYLDRNATKEMIDTSQMIHAKQPERPVYYVYSPTDDDANKLGQAKAHELISQAILADGEGELKLRLWTIKEGS</sequence>
<dbReference type="InterPro" id="IPR050219">
    <property type="entry name" value="DnaG_primase"/>
</dbReference>
<evidence type="ECO:0000313" key="6">
    <source>
        <dbReference type="Proteomes" id="UP000246806"/>
    </source>
</evidence>
<evidence type="ECO:0000256" key="1">
    <source>
        <dbReference type="ARBA" id="ARBA00022723"/>
    </source>
</evidence>
<dbReference type="PANTHER" id="PTHR30313">
    <property type="entry name" value="DNA PRIMASE"/>
    <property type="match status" value="1"/>
</dbReference>
<dbReference type="InterPro" id="IPR002694">
    <property type="entry name" value="Znf_CHC2"/>
</dbReference>
<dbReference type="GO" id="GO:0008270">
    <property type="term" value="F:zinc ion binding"/>
    <property type="evidence" value="ECO:0007669"/>
    <property type="project" value="UniProtKB-KW"/>
</dbReference>
<evidence type="ECO:0000256" key="3">
    <source>
        <dbReference type="ARBA" id="ARBA00022833"/>
    </source>
</evidence>
<dbReference type="SUPFAM" id="SSF56731">
    <property type="entry name" value="DNA primase core"/>
    <property type="match status" value="1"/>
</dbReference>
<dbReference type="GO" id="GO:0006269">
    <property type="term" value="P:DNA replication, synthesis of primer"/>
    <property type="evidence" value="ECO:0007669"/>
    <property type="project" value="TreeGrafter"/>
</dbReference>
<evidence type="ECO:0000259" key="4">
    <source>
        <dbReference type="SMART" id="SM00400"/>
    </source>
</evidence>
<name>A0A2S0CST9_9CAUD</name>
<dbReference type="SUPFAM" id="SSF57783">
    <property type="entry name" value="Zinc beta-ribbon"/>
    <property type="match status" value="1"/>
</dbReference>
<keyword evidence="2" id="KW-0863">Zinc-finger</keyword>
<organism evidence="5 6">
    <name type="scientific">Bacillus phage BCP12</name>
    <dbReference type="NCBI Taxonomy" id="1913122"/>
    <lineage>
        <taxon>Viruses</taxon>
        <taxon>Duplodnaviria</taxon>
        <taxon>Heunggongvirae</taxon>
        <taxon>Uroviricota</taxon>
        <taxon>Caudoviricetes</taxon>
        <taxon>Herelleviridae</taxon>
        <taxon>Bastillevirinae</taxon>
        <taxon>Tsarbombavirus</taxon>
        <taxon>Tsarbombavirus BCP78</taxon>
    </lineage>
</organism>
<gene>
    <name evidence="5" type="ORF">BCP12_144</name>
</gene>
<evidence type="ECO:0000313" key="5">
    <source>
        <dbReference type="EMBL" id="AQN32556.1"/>
    </source>
</evidence>
<dbReference type="PANTHER" id="PTHR30313:SF2">
    <property type="entry name" value="DNA PRIMASE"/>
    <property type="match status" value="1"/>
</dbReference>
<dbReference type="Proteomes" id="UP000246806">
    <property type="component" value="Genome"/>
</dbReference>
<dbReference type="EMBL" id="KX987999">
    <property type="protein sequence ID" value="AQN32556.1"/>
    <property type="molecule type" value="Genomic_DNA"/>
</dbReference>
<dbReference type="GO" id="GO:0003677">
    <property type="term" value="F:DNA binding"/>
    <property type="evidence" value="ECO:0007669"/>
    <property type="project" value="InterPro"/>
</dbReference>
<dbReference type="Pfam" id="PF01807">
    <property type="entry name" value="Zn_ribbon_DnaG"/>
    <property type="match status" value="1"/>
</dbReference>
<dbReference type="SMART" id="SM00400">
    <property type="entry name" value="ZnF_CHCC"/>
    <property type="match status" value="1"/>
</dbReference>
<reference evidence="5 6" key="1">
    <citation type="submission" date="2016-10" db="EMBL/GenBank/DDBJ databases">
        <title>Complete Genome Sequence of Bacillus Phage BCP12.</title>
        <authorList>
            <person name="Ghosh K."/>
            <person name="Kim K.-P."/>
        </authorList>
    </citation>
    <scope>NUCLEOTIDE SEQUENCE [LARGE SCALE GENOMIC DNA]</scope>
</reference>
<keyword evidence="1" id="KW-0479">Metal-binding</keyword>